<dbReference type="EMBL" id="JAJVKT010000006">
    <property type="protein sequence ID" value="MCE7508288.1"/>
    <property type="molecule type" value="Genomic_DNA"/>
</dbReference>
<dbReference type="RefSeq" id="WP_055099539.1">
    <property type="nucleotide sequence ID" value="NZ_CBDDTQ010000006.1"/>
</dbReference>
<dbReference type="InterPro" id="IPR027961">
    <property type="entry name" value="DUF4442"/>
</dbReference>
<proteinExistence type="predicted"/>
<dbReference type="CDD" id="cd03443">
    <property type="entry name" value="PaaI_thioesterase"/>
    <property type="match status" value="1"/>
</dbReference>
<organism evidence="1 2">
    <name type="scientific">Alloalcanivorax xenomutans</name>
    <dbReference type="NCBI Taxonomy" id="1094342"/>
    <lineage>
        <taxon>Bacteria</taxon>
        <taxon>Pseudomonadati</taxon>
        <taxon>Pseudomonadota</taxon>
        <taxon>Gammaproteobacteria</taxon>
        <taxon>Oceanospirillales</taxon>
        <taxon>Alcanivoracaceae</taxon>
        <taxon>Alloalcanivorax</taxon>
    </lineage>
</organism>
<reference evidence="1" key="1">
    <citation type="submission" date="2022-01" db="EMBL/GenBank/DDBJ databases">
        <authorList>
            <person name="Karlyshev A.V."/>
            <person name="Jaspars M."/>
        </authorList>
    </citation>
    <scope>NUCLEOTIDE SEQUENCE</scope>
    <source>
        <strain evidence="1">AGSA3-2</strain>
    </source>
</reference>
<comment type="caution">
    <text evidence="1">The sequence shown here is derived from an EMBL/GenBank/DDBJ whole genome shotgun (WGS) entry which is preliminary data.</text>
</comment>
<protein>
    <submittedName>
        <fullName evidence="1">DUF4442 domain-containing protein</fullName>
    </submittedName>
</protein>
<dbReference type="AlphaFoldDB" id="A0A9Q3ZC29"/>
<name>A0A9Q3ZC29_9GAMM</name>
<dbReference type="Pfam" id="PF14539">
    <property type="entry name" value="DUF4442"/>
    <property type="match status" value="1"/>
</dbReference>
<dbReference type="Gene3D" id="3.10.129.10">
    <property type="entry name" value="Hotdog Thioesterase"/>
    <property type="match status" value="1"/>
</dbReference>
<dbReference type="SUPFAM" id="SSF54637">
    <property type="entry name" value="Thioesterase/thiol ester dehydrase-isomerase"/>
    <property type="match status" value="1"/>
</dbReference>
<accession>A0A9Q3ZC29</accession>
<dbReference type="KEGG" id="axe:P40_19285"/>
<gene>
    <name evidence="1" type="ORF">LZG35_06525</name>
</gene>
<keyword evidence="2" id="KW-1185">Reference proteome</keyword>
<evidence type="ECO:0000313" key="2">
    <source>
        <dbReference type="Proteomes" id="UP001107961"/>
    </source>
</evidence>
<dbReference type="Proteomes" id="UP001107961">
    <property type="component" value="Unassembled WGS sequence"/>
</dbReference>
<evidence type="ECO:0000313" key="1">
    <source>
        <dbReference type="EMBL" id="MCE7508288.1"/>
    </source>
</evidence>
<dbReference type="GeneID" id="94688448"/>
<sequence>MSLSEEQQERIKTHAGRAFPFVERCGVETLEVDRGYCRMRMPLAPNHNHVGTMYAGALYTLAELPGGVIYMTSFDTSRFYPIVKDMQIRFRRPATTDIEVEVRISEEEVQRVQAEAEANGKCDFAWDTELKDSHGEVVATTRNLYQLRRIGQ</sequence>
<dbReference type="InterPro" id="IPR029069">
    <property type="entry name" value="HotDog_dom_sf"/>
</dbReference>